<dbReference type="Proteomes" id="UP000003937">
    <property type="component" value="Chromosome"/>
</dbReference>
<dbReference type="InterPro" id="IPR027417">
    <property type="entry name" value="P-loop_NTPase"/>
</dbReference>
<sequence length="72" mass="8551">MKYIKEELAERRNLLLESGKIIEEQRLVQRIACDSKMMNELGYYSEMENYSHYLSAREENNPPTNSICLFSE</sequence>
<accession>J3Z535</accession>
<dbReference type="STRING" id="134287.A35E_00077"/>
<evidence type="ECO:0000313" key="2">
    <source>
        <dbReference type="Proteomes" id="UP000003937"/>
    </source>
</evidence>
<protein>
    <submittedName>
        <fullName evidence="1">Uncharacterized protein</fullName>
    </submittedName>
</protein>
<organism evidence="1 2">
    <name type="scientific">secondary endosymbiont of Heteropsylla cubana</name>
    <dbReference type="NCBI Taxonomy" id="134287"/>
    <lineage>
        <taxon>Bacteria</taxon>
        <taxon>Pseudomonadati</taxon>
        <taxon>Pseudomonadota</taxon>
        <taxon>Gammaproteobacteria</taxon>
        <taxon>Enterobacterales</taxon>
        <taxon>Enterobacteriaceae</taxon>
        <taxon>aphid secondary symbionts</taxon>
    </lineage>
</organism>
<evidence type="ECO:0000313" key="1">
    <source>
        <dbReference type="EMBL" id="AFP85399.1"/>
    </source>
</evidence>
<dbReference type="AlphaFoldDB" id="J3Z535"/>
<dbReference type="EMBL" id="CP003547">
    <property type="protein sequence ID" value="AFP85399.1"/>
    <property type="molecule type" value="Genomic_DNA"/>
</dbReference>
<name>J3Z535_9ENTR</name>
<dbReference type="KEGG" id="sehc:A35E_00077"/>
<reference evidence="1 2" key="1">
    <citation type="journal article" date="2012" name="Mol. Biol. Evol.">
        <title>Genome reduction and co-evolution between the primary and secondary bacterial symbionts of psyllids.</title>
        <authorList>
            <person name="Sloan D.B."/>
            <person name="Moran N.A."/>
        </authorList>
    </citation>
    <scope>NUCLEOTIDE SEQUENCE [LARGE SCALE GENOMIC DNA]</scope>
    <source>
        <strain evidence="1">Hcub_S</strain>
    </source>
</reference>
<keyword evidence="2" id="KW-1185">Reference proteome</keyword>
<proteinExistence type="predicted"/>
<dbReference type="SUPFAM" id="SSF52540">
    <property type="entry name" value="P-loop containing nucleoside triphosphate hydrolases"/>
    <property type="match status" value="1"/>
</dbReference>
<dbReference type="Gene3D" id="6.10.140.240">
    <property type="match status" value="1"/>
</dbReference>
<dbReference type="HOGENOM" id="CLU_2720041_0_0_6"/>
<gene>
    <name evidence="1" type="ORF">A35E_00077</name>
</gene>